<feature type="signal peptide" evidence="1">
    <location>
        <begin position="1"/>
        <end position="27"/>
    </location>
</feature>
<dbReference type="AlphaFoldDB" id="A0A934NSS9"/>
<evidence type="ECO:0000313" key="2">
    <source>
        <dbReference type="EMBL" id="MBJ8340839.1"/>
    </source>
</evidence>
<comment type="caution">
    <text evidence="2">The sequence shown here is derived from an EMBL/GenBank/DDBJ whole genome shotgun (WGS) entry which is preliminary data.</text>
</comment>
<dbReference type="Proteomes" id="UP000655868">
    <property type="component" value="Unassembled WGS sequence"/>
</dbReference>
<dbReference type="InterPro" id="IPR015943">
    <property type="entry name" value="WD40/YVTN_repeat-like_dom_sf"/>
</dbReference>
<organism evidence="2 3">
    <name type="scientific">Antrihabitans stalagmiti</name>
    <dbReference type="NCBI Taxonomy" id="2799499"/>
    <lineage>
        <taxon>Bacteria</taxon>
        <taxon>Bacillati</taxon>
        <taxon>Actinomycetota</taxon>
        <taxon>Actinomycetes</taxon>
        <taxon>Mycobacteriales</taxon>
        <taxon>Nocardiaceae</taxon>
        <taxon>Antrihabitans</taxon>
    </lineage>
</organism>
<sequence length="276" mass="28091">MSHHRIARAAALTFTAVVLIVSGCSSASDHASAPKVPPVPAVKVVELNPELDHLHGLHIGAAGTIVAGTHSGLFAIDPSGVTSRVGGSDDDFMGLTGVPGSDLVFASGHPGESSSTPNPLGLRHSADGGQTWVDKSLVGDVDFHALVTDGVVVAGSDGTTILVSADAGTTWASGAAMRVASLAITESGVWAVTDDGLQHSTDGARSFSVEPDAPSLVILAGAGDALWGIDVEGNAWRSREGQDWQVHSYVGSVEALTAANYDTAYAATTRSLYTLD</sequence>
<keyword evidence="1" id="KW-0732">Signal</keyword>
<name>A0A934NSS9_9NOCA</name>
<accession>A0A934NSS9</accession>
<keyword evidence="3" id="KW-1185">Reference proteome</keyword>
<protein>
    <submittedName>
        <fullName evidence="2">Exo-alpha-sialidase</fullName>
    </submittedName>
</protein>
<reference evidence="2" key="1">
    <citation type="submission" date="2020-12" db="EMBL/GenBank/DDBJ databases">
        <title>Antrihabitans popcorni sp. nov. and Antrihabitans auranticaus sp. nov., isolated from a larva cave.</title>
        <authorList>
            <person name="Lee S.D."/>
            <person name="Kim I.S."/>
        </authorList>
    </citation>
    <scope>NUCLEOTIDE SEQUENCE</scope>
    <source>
        <strain evidence="2">YC3-6</strain>
    </source>
</reference>
<gene>
    <name evidence="2" type="ORF">JGU71_18300</name>
</gene>
<dbReference type="PROSITE" id="PS51257">
    <property type="entry name" value="PROKAR_LIPOPROTEIN"/>
    <property type="match status" value="1"/>
</dbReference>
<evidence type="ECO:0000256" key="1">
    <source>
        <dbReference type="SAM" id="SignalP"/>
    </source>
</evidence>
<dbReference type="RefSeq" id="WP_199705692.1">
    <property type="nucleotide sequence ID" value="NZ_JAEMNV010000005.1"/>
</dbReference>
<feature type="chain" id="PRO_5037481300" evidence="1">
    <location>
        <begin position="28"/>
        <end position="276"/>
    </location>
</feature>
<evidence type="ECO:0000313" key="3">
    <source>
        <dbReference type="Proteomes" id="UP000655868"/>
    </source>
</evidence>
<dbReference type="NCBIfam" id="NF045728">
    <property type="entry name" value="glycosyl_F510_1955"/>
    <property type="match status" value="1"/>
</dbReference>
<dbReference type="SUPFAM" id="SSF110296">
    <property type="entry name" value="Oligoxyloglucan reducing end-specific cellobiohydrolase"/>
    <property type="match status" value="1"/>
</dbReference>
<proteinExistence type="predicted"/>
<dbReference type="EMBL" id="JAEMNV010000005">
    <property type="protein sequence ID" value="MBJ8340839.1"/>
    <property type="molecule type" value="Genomic_DNA"/>
</dbReference>
<dbReference type="Gene3D" id="2.130.10.10">
    <property type="entry name" value="YVTN repeat-like/Quinoprotein amine dehydrogenase"/>
    <property type="match status" value="1"/>
</dbReference>
<dbReference type="InterPro" id="IPR054817">
    <property type="entry name" value="Glycosyl_F510_1955-like"/>
</dbReference>